<dbReference type="PANTHER" id="PTHR43668:SF2">
    <property type="entry name" value="ALLANTOINASE"/>
    <property type="match status" value="1"/>
</dbReference>
<accession>A0A1T4STL7</accession>
<proteinExistence type="predicted"/>
<keyword evidence="1" id="KW-0665">Pyrimidine biosynthesis</keyword>
<dbReference type="GO" id="GO:0004151">
    <property type="term" value="F:dihydroorotase activity"/>
    <property type="evidence" value="ECO:0007669"/>
    <property type="project" value="InterPro"/>
</dbReference>
<dbReference type="GO" id="GO:0006221">
    <property type="term" value="P:pyrimidine nucleotide biosynthetic process"/>
    <property type="evidence" value="ECO:0007669"/>
    <property type="project" value="UniProtKB-KW"/>
</dbReference>
<dbReference type="NCBIfam" id="TIGR00857">
    <property type="entry name" value="pyrC_multi"/>
    <property type="match status" value="1"/>
</dbReference>
<gene>
    <name evidence="3" type="ORF">SAMN04488128_103513</name>
</gene>
<dbReference type="InterPro" id="IPR050138">
    <property type="entry name" value="DHOase/Allantoinase_Hydrolase"/>
</dbReference>
<dbReference type="GO" id="GO:0004038">
    <property type="term" value="F:allantoinase activity"/>
    <property type="evidence" value="ECO:0007669"/>
    <property type="project" value="TreeGrafter"/>
</dbReference>
<dbReference type="InterPro" id="IPR024403">
    <property type="entry name" value="DHOase_cat"/>
</dbReference>
<dbReference type="Gene3D" id="2.30.40.10">
    <property type="entry name" value="Urease, subunit C, domain 1"/>
    <property type="match status" value="1"/>
</dbReference>
<dbReference type="GO" id="GO:0005737">
    <property type="term" value="C:cytoplasm"/>
    <property type="evidence" value="ECO:0007669"/>
    <property type="project" value="TreeGrafter"/>
</dbReference>
<evidence type="ECO:0000313" key="4">
    <source>
        <dbReference type="Proteomes" id="UP000190367"/>
    </source>
</evidence>
<dbReference type="Gene3D" id="3.20.20.140">
    <property type="entry name" value="Metal-dependent hydrolases"/>
    <property type="match status" value="1"/>
</dbReference>
<dbReference type="AlphaFoldDB" id="A0A1T4STL7"/>
<evidence type="ECO:0000259" key="2">
    <source>
        <dbReference type="Pfam" id="PF12890"/>
    </source>
</evidence>
<dbReference type="InterPro" id="IPR004722">
    <property type="entry name" value="DHOase"/>
</dbReference>
<evidence type="ECO:0000256" key="1">
    <source>
        <dbReference type="ARBA" id="ARBA00022975"/>
    </source>
</evidence>
<dbReference type="InterPro" id="IPR032466">
    <property type="entry name" value="Metal_Hydrolase"/>
</dbReference>
<reference evidence="4" key="1">
    <citation type="submission" date="2017-02" db="EMBL/GenBank/DDBJ databases">
        <authorList>
            <person name="Varghese N."/>
            <person name="Submissions S."/>
        </authorList>
    </citation>
    <scope>NUCLEOTIDE SEQUENCE [LARGE SCALE GENOMIC DNA]</scope>
    <source>
        <strain evidence="4">DSM 22224</strain>
    </source>
</reference>
<dbReference type="GO" id="GO:0006145">
    <property type="term" value="P:purine nucleobase catabolic process"/>
    <property type="evidence" value="ECO:0007669"/>
    <property type="project" value="TreeGrafter"/>
</dbReference>
<evidence type="ECO:0000313" key="3">
    <source>
        <dbReference type="EMBL" id="SKA31630.1"/>
    </source>
</evidence>
<feature type="domain" description="Dihydroorotase catalytic" evidence="2">
    <location>
        <begin position="56"/>
        <end position="237"/>
    </location>
</feature>
<keyword evidence="4" id="KW-1185">Reference proteome</keyword>
<protein>
    <submittedName>
        <fullName evidence="3">Dihydroorotase</fullName>
    </submittedName>
</protein>
<dbReference type="SUPFAM" id="SSF51556">
    <property type="entry name" value="Metallo-dependent hydrolases"/>
    <property type="match status" value="1"/>
</dbReference>
<dbReference type="RefSeq" id="WP_078670857.1">
    <property type="nucleotide sequence ID" value="NZ_FUWZ01000003.1"/>
</dbReference>
<dbReference type="Proteomes" id="UP000190367">
    <property type="component" value="Unassembled WGS sequence"/>
</dbReference>
<dbReference type="EMBL" id="FUWZ01000003">
    <property type="protein sequence ID" value="SKA31630.1"/>
    <property type="molecule type" value="Genomic_DNA"/>
</dbReference>
<dbReference type="InterPro" id="IPR011059">
    <property type="entry name" value="Metal-dep_hydrolase_composite"/>
</dbReference>
<organism evidence="3 4">
    <name type="scientific">Chitinophaga eiseniae</name>
    <dbReference type="NCBI Taxonomy" id="634771"/>
    <lineage>
        <taxon>Bacteria</taxon>
        <taxon>Pseudomonadati</taxon>
        <taxon>Bacteroidota</taxon>
        <taxon>Chitinophagia</taxon>
        <taxon>Chitinophagales</taxon>
        <taxon>Chitinophagaceae</taxon>
        <taxon>Chitinophaga</taxon>
    </lineage>
</organism>
<dbReference type="PANTHER" id="PTHR43668">
    <property type="entry name" value="ALLANTOINASE"/>
    <property type="match status" value="1"/>
</dbReference>
<dbReference type="GO" id="GO:0046872">
    <property type="term" value="F:metal ion binding"/>
    <property type="evidence" value="ECO:0007669"/>
    <property type="project" value="InterPro"/>
</dbReference>
<dbReference type="CDD" id="cd01317">
    <property type="entry name" value="DHOase_IIa"/>
    <property type="match status" value="1"/>
</dbReference>
<dbReference type="OrthoDB" id="9765462at2"/>
<dbReference type="SUPFAM" id="SSF51338">
    <property type="entry name" value="Composite domain of metallo-dependent hydrolases"/>
    <property type="match status" value="1"/>
</dbReference>
<dbReference type="STRING" id="634771.SAMN04488128_103513"/>
<sequence length="421" mass="45760">MHILLKNVKVIAPSSPFHGQQKDISIQNGIIQQVGDHLEDARATVISGENLHVSAGWMDIFAHFCDPGLEHKEDLYTGVKAAATGGYTTVMVVPNTQPALHTKPQIEYVLSKTRHAAATVLPIGAVTKNLEGTGLAEMYEMQQNGAVAFSDGLKPLQSPGLMLKALQYIKAFDGTLIQLPDDQSISSHGLMHEGIYSTQLGMPGKPALAEELIIQRDLELAKYTDSRIHITGVSTRKSIELIAAAKADGIKVTCSVTPYHLSLTDGQLISYDSNLKVNPPLRSADDVKAIQDAIVHGTVDCFATHHVPQEWDAKQVEFEYAKNGMIGLESSFGVIRHYLPQLPLEQHIAMLTEKPRAIFKQPQPEIRDGAAANLTIFDPAAAWEFTTAHIASRSKNSAYIGSSLKGKVIATVNGPIFHINK</sequence>
<name>A0A1T4STL7_9BACT</name>
<dbReference type="Pfam" id="PF12890">
    <property type="entry name" value="DHOase"/>
    <property type="match status" value="1"/>
</dbReference>